<protein>
    <recommendedName>
        <fullName evidence="3">Reverse transcriptase domain-containing protein</fullName>
    </recommendedName>
</protein>
<evidence type="ECO:0000313" key="2">
    <source>
        <dbReference type="Proteomes" id="UP001153709"/>
    </source>
</evidence>
<dbReference type="AlphaFoldDB" id="A0A9N9SMI1"/>
<organism evidence="1 2">
    <name type="scientific">Diabrotica balteata</name>
    <name type="common">Banded cucumber beetle</name>
    <dbReference type="NCBI Taxonomy" id="107213"/>
    <lineage>
        <taxon>Eukaryota</taxon>
        <taxon>Metazoa</taxon>
        <taxon>Ecdysozoa</taxon>
        <taxon>Arthropoda</taxon>
        <taxon>Hexapoda</taxon>
        <taxon>Insecta</taxon>
        <taxon>Pterygota</taxon>
        <taxon>Neoptera</taxon>
        <taxon>Endopterygota</taxon>
        <taxon>Coleoptera</taxon>
        <taxon>Polyphaga</taxon>
        <taxon>Cucujiformia</taxon>
        <taxon>Chrysomeloidea</taxon>
        <taxon>Chrysomelidae</taxon>
        <taxon>Galerucinae</taxon>
        <taxon>Diabroticina</taxon>
        <taxon>Diabroticites</taxon>
        <taxon>Diabrotica</taxon>
    </lineage>
</organism>
<evidence type="ECO:0000313" key="1">
    <source>
        <dbReference type="EMBL" id="CAG9827019.1"/>
    </source>
</evidence>
<proteinExistence type="predicted"/>
<keyword evidence="2" id="KW-1185">Reference proteome</keyword>
<sequence length="163" mass="19279">MARTATAKLIKIWKDRTITRNTKLRLVNALIFPIATYAAETWTLKKIDRSKIEAFEMWVYRRILRVSWTEHRTNLSILEELHIKDRLLKKVNQAYLTYFGHIARRTGTMELLVVEGKVEGRRPRGRSPIRWVDQMKSLVGKSLHEAVHTAQDRSQWRQQTNII</sequence>
<gene>
    <name evidence="1" type="ORF">DIABBA_LOCUS1064</name>
</gene>
<evidence type="ECO:0008006" key="3">
    <source>
        <dbReference type="Google" id="ProtNLM"/>
    </source>
</evidence>
<dbReference type="PANTHER" id="PTHR47027">
    <property type="entry name" value="REVERSE TRANSCRIPTASE DOMAIN-CONTAINING PROTEIN"/>
    <property type="match status" value="1"/>
</dbReference>
<accession>A0A9N9SMI1</accession>
<name>A0A9N9SMI1_DIABA</name>
<dbReference type="EMBL" id="OU898276">
    <property type="protein sequence ID" value="CAG9827019.1"/>
    <property type="molecule type" value="Genomic_DNA"/>
</dbReference>
<dbReference type="OrthoDB" id="6749108at2759"/>
<reference evidence="1" key="1">
    <citation type="submission" date="2022-01" db="EMBL/GenBank/DDBJ databases">
        <authorList>
            <person name="King R."/>
        </authorList>
    </citation>
    <scope>NUCLEOTIDE SEQUENCE</scope>
</reference>
<dbReference type="Proteomes" id="UP001153709">
    <property type="component" value="Chromosome 1"/>
</dbReference>
<dbReference type="PANTHER" id="PTHR47027:SF8">
    <property type="entry name" value="RIBONUCLEASE H"/>
    <property type="match status" value="1"/>
</dbReference>